<comment type="similarity">
    <text evidence="1">Belongs to the iron/ascorbate-dependent oxidoreductase family.</text>
</comment>
<dbReference type="PRINTS" id="PR00682">
    <property type="entry name" value="IPNSYNTHASE"/>
</dbReference>
<feature type="chain" id="PRO_5031094088" description="Fe2OG dioxygenase domain-containing protein" evidence="2">
    <location>
        <begin position="19"/>
        <end position="360"/>
    </location>
</feature>
<dbReference type="PANTHER" id="PTHR47990">
    <property type="entry name" value="2-OXOGLUTARATE (2OG) AND FE(II)-DEPENDENT OXYGENASE SUPERFAMILY PROTEIN-RELATED"/>
    <property type="match status" value="1"/>
</dbReference>
<keyword evidence="1" id="KW-0479">Metal-binding</keyword>
<dbReference type="GO" id="GO:0046872">
    <property type="term" value="F:metal ion binding"/>
    <property type="evidence" value="ECO:0007669"/>
    <property type="project" value="UniProtKB-KW"/>
</dbReference>
<dbReference type="InterPro" id="IPR027443">
    <property type="entry name" value="IPNS-like_sf"/>
</dbReference>
<sequence>MKHFLLLLSGSLLHVAISSLSPSSHFVPIIDMAPLRDASASPDARAKTVAQIGKACETSGFFHVINHGISAQLDADFETQMKAFFQLSLEEKLKVKRTNDNSRGFADDELTKQRRDWKELFDFGHVPDRRLSPDHPCNLVVDGYNQWPESLPDFEATMLSYYDACCALSQQLVCAITESLGLAPNELMKEFAEHSSFLRLNWYPPASGVSSSSEVLGISRHTDAGGLTVLRQDEVNSLQVYSGTKEDNADGEWVTVTPPREALTINVGDMLQVWTNGLYQAPEHRVKANKTRERFSAPFFYNPSYETRVAPLPVRSPLSRDGSPAYLPMTWKHFRSQRFAGDYNDVGKEIQIENFLVQNK</sequence>
<dbReference type="Pfam" id="PF14226">
    <property type="entry name" value="DIOX_N"/>
    <property type="match status" value="1"/>
</dbReference>
<evidence type="ECO:0000256" key="1">
    <source>
        <dbReference type="RuleBase" id="RU003682"/>
    </source>
</evidence>
<dbReference type="FunFam" id="2.60.120.330:FF:000012">
    <property type="entry name" value="Gibberellin 20 oxidase 1"/>
    <property type="match status" value="1"/>
</dbReference>
<evidence type="ECO:0000313" key="4">
    <source>
        <dbReference type="EMBL" id="CAD9427998.1"/>
    </source>
</evidence>
<dbReference type="InterPro" id="IPR005123">
    <property type="entry name" value="Oxoglu/Fe-dep_dioxygenase_dom"/>
</dbReference>
<name>A0A7S2G393_9STRA</name>
<feature type="signal peptide" evidence="2">
    <location>
        <begin position="1"/>
        <end position="18"/>
    </location>
</feature>
<dbReference type="GO" id="GO:0016491">
    <property type="term" value="F:oxidoreductase activity"/>
    <property type="evidence" value="ECO:0007669"/>
    <property type="project" value="UniProtKB-KW"/>
</dbReference>
<dbReference type="InterPro" id="IPR044861">
    <property type="entry name" value="IPNS-like_FE2OG_OXY"/>
</dbReference>
<dbReference type="PROSITE" id="PS51471">
    <property type="entry name" value="FE2OG_OXY"/>
    <property type="match status" value="1"/>
</dbReference>
<dbReference type="InterPro" id="IPR026992">
    <property type="entry name" value="DIOX_N"/>
</dbReference>
<dbReference type="InterPro" id="IPR050231">
    <property type="entry name" value="Iron_ascorbate_oxido_reductase"/>
</dbReference>
<dbReference type="AlphaFoldDB" id="A0A7S2G393"/>
<accession>A0A7S2G393</accession>
<dbReference type="Gene3D" id="2.60.120.330">
    <property type="entry name" value="B-lactam Antibiotic, Isopenicillin N Synthase, Chain"/>
    <property type="match status" value="1"/>
</dbReference>
<gene>
    <name evidence="4" type="ORF">DSPE1174_LOCUS15305</name>
</gene>
<keyword evidence="2" id="KW-0732">Signal</keyword>
<dbReference type="EMBL" id="HBGS01030030">
    <property type="protein sequence ID" value="CAD9427998.1"/>
    <property type="molecule type" value="Transcribed_RNA"/>
</dbReference>
<evidence type="ECO:0000256" key="2">
    <source>
        <dbReference type="SAM" id="SignalP"/>
    </source>
</evidence>
<keyword evidence="1" id="KW-0408">Iron</keyword>
<dbReference type="SUPFAM" id="SSF51197">
    <property type="entry name" value="Clavaminate synthase-like"/>
    <property type="match status" value="1"/>
</dbReference>
<evidence type="ECO:0000259" key="3">
    <source>
        <dbReference type="PROSITE" id="PS51471"/>
    </source>
</evidence>
<feature type="domain" description="Fe2OG dioxygenase" evidence="3">
    <location>
        <begin position="193"/>
        <end position="303"/>
    </location>
</feature>
<protein>
    <recommendedName>
        <fullName evidence="3">Fe2OG dioxygenase domain-containing protein</fullName>
    </recommendedName>
</protein>
<dbReference type="Pfam" id="PF03171">
    <property type="entry name" value="2OG-FeII_Oxy"/>
    <property type="match status" value="1"/>
</dbReference>
<reference evidence="4" key="1">
    <citation type="submission" date="2021-01" db="EMBL/GenBank/DDBJ databases">
        <authorList>
            <person name="Corre E."/>
            <person name="Pelletier E."/>
            <person name="Niang G."/>
            <person name="Scheremetjew M."/>
            <person name="Finn R."/>
            <person name="Kale V."/>
            <person name="Holt S."/>
            <person name="Cochrane G."/>
            <person name="Meng A."/>
            <person name="Brown T."/>
            <person name="Cohen L."/>
        </authorList>
    </citation>
    <scope>NUCLEOTIDE SEQUENCE</scope>
    <source>
        <strain evidence="4">CCMP1381</strain>
    </source>
</reference>
<keyword evidence="1" id="KW-0560">Oxidoreductase</keyword>
<proteinExistence type="inferred from homology"/>
<organism evidence="4">
    <name type="scientific">Octactis speculum</name>
    <dbReference type="NCBI Taxonomy" id="3111310"/>
    <lineage>
        <taxon>Eukaryota</taxon>
        <taxon>Sar</taxon>
        <taxon>Stramenopiles</taxon>
        <taxon>Ochrophyta</taxon>
        <taxon>Dictyochophyceae</taxon>
        <taxon>Dictyochales</taxon>
        <taxon>Dictyochaceae</taxon>
        <taxon>Octactis</taxon>
    </lineage>
</organism>